<evidence type="ECO:0000256" key="4">
    <source>
        <dbReference type="ARBA" id="ARBA00022692"/>
    </source>
</evidence>
<evidence type="ECO:0000313" key="18">
    <source>
        <dbReference type="EMBL" id="KAL5106254.1"/>
    </source>
</evidence>
<keyword evidence="8 16" id="KW-0472">Membrane</keyword>
<dbReference type="InterPro" id="IPR019594">
    <property type="entry name" value="Glu/Gly-bd"/>
</dbReference>
<dbReference type="Pfam" id="PF00060">
    <property type="entry name" value="Lig_chan"/>
    <property type="match status" value="1"/>
</dbReference>
<dbReference type="Proteomes" id="UP001651158">
    <property type="component" value="Unassembled WGS sequence"/>
</dbReference>
<feature type="compositionally biased region" description="Polar residues" evidence="15">
    <location>
        <begin position="1024"/>
        <end position="1035"/>
    </location>
</feature>
<evidence type="ECO:0000256" key="12">
    <source>
        <dbReference type="ARBA" id="ARBA00023286"/>
    </source>
</evidence>
<dbReference type="SMART" id="SM00079">
    <property type="entry name" value="PBPe"/>
    <property type="match status" value="1"/>
</dbReference>
<proteinExistence type="predicted"/>
<dbReference type="Gene3D" id="3.40.190.10">
    <property type="entry name" value="Periplasmic binding protein-like II"/>
    <property type="match status" value="2"/>
</dbReference>
<dbReference type="EMBL" id="JAKROA010000006">
    <property type="protein sequence ID" value="KAL5106254.1"/>
    <property type="molecule type" value="Genomic_DNA"/>
</dbReference>
<dbReference type="SMART" id="SM00918">
    <property type="entry name" value="Lig_chan-Glu_bd"/>
    <property type="match status" value="1"/>
</dbReference>
<evidence type="ECO:0000256" key="14">
    <source>
        <dbReference type="ARBA" id="ARBA00034100"/>
    </source>
</evidence>
<evidence type="ECO:0000256" key="16">
    <source>
        <dbReference type="SAM" id="Phobius"/>
    </source>
</evidence>
<keyword evidence="9 18" id="KW-0675">Receptor</keyword>
<dbReference type="SUPFAM" id="SSF54928">
    <property type="entry name" value="RNA-binding domain, RBD"/>
    <property type="match status" value="1"/>
</dbReference>
<evidence type="ECO:0000256" key="8">
    <source>
        <dbReference type="ARBA" id="ARBA00023136"/>
    </source>
</evidence>
<dbReference type="SUPFAM" id="SSF53822">
    <property type="entry name" value="Periplasmic binding protein-like I"/>
    <property type="match status" value="1"/>
</dbReference>
<keyword evidence="12" id="KW-1071">Ligand-gated ion channel</keyword>
<keyword evidence="5 16" id="KW-1133">Transmembrane helix</keyword>
<dbReference type="InterPro" id="IPR001508">
    <property type="entry name" value="Iono_Glu_rcpt_met"/>
</dbReference>
<dbReference type="Pfam" id="PF10613">
    <property type="entry name" value="Lig_chan-Glu_bd"/>
    <property type="match status" value="1"/>
</dbReference>
<keyword evidence="3" id="KW-1003">Cell membrane</keyword>
<keyword evidence="7" id="KW-0406">Ion transport</keyword>
<dbReference type="Gene3D" id="3.30.420.610">
    <property type="entry name" value="LOTUS domain-like"/>
    <property type="match status" value="4"/>
</dbReference>
<feature type="region of interest" description="Disordered" evidence="15">
    <location>
        <begin position="967"/>
        <end position="1007"/>
    </location>
</feature>
<feature type="region of interest" description="Disordered" evidence="15">
    <location>
        <begin position="1024"/>
        <end position="1069"/>
    </location>
</feature>
<name>A0ABR4Q9W1_9CEST</name>
<feature type="domain" description="HTH OST-type" evidence="17">
    <location>
        <begin position="1791"/>
        <end position="1864"/>
    </location>
</feature>
<evidence type="ECO:0000256" key="7">
    <source>
        <dbReference type="ARBA" id="ARBA00023065"/>
    </source>
</evidence>
<dbReference type="Pfam" id="PF01094">
    <property type="entry name" value="ANF_receptor"/>
    <property type="match status" value="1"/>
</dbReference>
<feature type="domain" description="HTH OST-type" evidence="17">
    <location>
        <begin position="1582"/>
        <end position="1656"/>
    </location>
</feature>
<evidence type="ECO:0000256" key="6">
    <source>
        <dbReference type="ARBA" id="ARBA00023018"/>
    </source>
</evidence>
<keyword evidence="11" id="KW-0628">Postsynaptic cell membrane</keyword>
<feature type="compositionally biased region" description="Basic and acidic residues" evidence="15">
    <location>
        <begin position="987"/>
        <end position="996"/>
    </location>
</feature>
<evidence type="ECO:0000256" key="10">
    <source>
        <dbReference type="ARBA" id="ARBA00023180"/>
    </source>
</evidence>
<feature type="transmembrane region" description="Helical" evidence="16">
    <location>
        <begin position="728"/>
        <end position="749"/>
    </location>
</feature>
<evidence type="ECO:0000256" key="1">
    <source>
        <dbReference type="ARBA" id="ARBA00004651"/>
    </source>
</evidence>
<comment type="subcellular location">
    <subcellularLocation>
        <location evidence="1">Cell membrane</location>
        <topology evidence="1">Multi-pass membrane protein</topology>
    </subcellularLocation>
    <subcellularLocation>
        <location evidence="14">Postsynaptic cell membrane</location>
    </subcellularLocation>
</comment>
<feature type="domain" description="HTH OST-type" evidence="17">
    <location>
        <begin position="1506"/>
        <end position="1580"/>
    </location>
</feature>
<reference evidence="18 19" key="1">
    <citation type="journal article" date="2022" name="Front. Cell. Infect. Microbiol.">
        <title>The Genomes of Two Strains of Taenia crassiceps the Animal Model for the Study of Human Cysticercosis.</title>
        <authorList>
            <person name="Bobes R.J."/>
            <person name="Estrada K."/>
            <person name="Rios-Valencia D.G."/>
            <person name="Calderon-Gallegos A."/>
            <person name="de la Torre P."/>
            <person name="Carrero J.C."/>
            <person name="Sanchez-Flores A."/>
            <person name="Laclette J.P."/>
        </authorList>
    </citation>
    <scope>NUCLEOTIDE SEQUENCE [LARGE SCALE GENOMIC DNA]</scope>
    <source>
        <strain evidence="18">WFUcys</strain>
    </source>
</reference>
<dbReference type="InterPro" id="IPR015683">
    <property type="entry name" value="Ionotropic_Glu_rcpt"/>
</dbReference>
<feature type="compositionally biased region" description="Polar residues" evidence="15">
    <location>
        <begin position="2288"/>
        <end position="2297"/>
    </location>
</feature>
<gene>
    <name evidence="18" type="ORF">TcWFU_005941</name>
</gene>
<organism evidence="18 19">
    <name type="scientific">Taenia crassiceps</name>
    <dbReference type="NCBI Taxonomy" id="6207"/>
    <lineage>
        <taxon>Eukaryota</taxon>
        <taxon>Metazoa</taxon>
        <taxon>Spiralia</taxon>
        <taxon>Lophotrochozoa</taxon>
        <taxon>Platyhelminthes</taxon>
        <taxon>Cestoda</taxon>
        <taxon>Eucestoda</taxon>
        <taxon>Cyclophyllidea</taxon>
        <taxon>Taeniidae</taxon>
        <taxon>Taenia</taxon>
    </lineage>
</organism>
<comment type="caution">
    <text evidence="18">The sequence shown here is derived from an EMBL/GenBank/DDBJ whole genome shotgun (WGS) entry which is preliminary data.</text>
</comment>
<dbReference type="Gene3D" id="3.30.70.330">
    <property type="match status" value="1"/>
</dbReference>
<evidence type="ECO:0000313" key="19">
    <source>
        <dbReference type="Proteomes" id="UP001651158"/>
    </source>
</evidence>
<feature type="transmembrane region" description="Helical" evidence="16">
    <location>
        <begin position="691"/>
        <end position="708"/>
    </location>
</feature>
<keyword evidence="13" id="KW-0407">Ion channel</keyword>
<dbReference type="InterPro" id="IPR025605">
    <property type="entry name" value="OST-HTH/LOTUS_dom"/>
</dbReference>
<dbReference type="Pfam" id="PF12872">
    <property type="entry name" value="OST-HTH"/>
    <property type="match status" value="5"/>
</dbReference>
<dbReference type="InterPro" id="IPR001828">
    <property type="entry name" value="ANF_lig-bd_rcpt"/>
</dbReference>
<dbReference type="Gene3D" id="1.10.287.70">
    <property type="match status" value="1"/>
</dbReference>
<evidence type="ECO:0000256" key="2">
    <source>
        <dbReference type="ARBA" id="ARBA00022448"/>
    </source>
</evidence>
<accession>A0ABR4Q9W1</accession>
<feature type="domain" description="HTH OST-type" evidence="17">
    <location>
        <begin position="1345"/>
        <end position="1424"/>
    </location>
</feature>
<dbReference type="PANTHER" id="PTHR18966">
    <property type="entry name" value="IONOTROPIC GLUTAMATE RECEPTOR"/>
    <property type="match status" value="1"/>
</dbReference>
<dbReference type="SUPFAM" id="SSF53850">
    <property type="entry name" value="Periplasmic binding protein-like II"/>
    <property type="match status" value="1"/>
</dbReference>
<evidence type="ECO:0000256" key="3">
    <source>
        <dbReference type="ARBA" id="ARBA00022475"/>
    </source>
</evidence>
<dbReference type="Gene3D" id="3.40.50.2300">
    <property type="match status" value="2"/>
</dbReference>
<evidence type="ECO:0000256" key="9">
    <source>
        <dbReference type="ARBA" id="ARBA00023170"/>
    </source>
</evidence>
<dbReference type="SUPFAM" id="SSF81324">
    <property type="entry name" value="Voltage-gated potassium channels"/>
    <property type="match status" value="1"/>
</dbReference>
<feature type="transmembrane region" description="Helical" evidence="16">
    <location>
        <begin position="912"/>
        <end position="932"/>
    </location>
</feature>
<dbReference type="InterPro" id="IPR012677">
    <property type="entry name" value="Nucleotide-bd_a/b_plait_sf"/>
</dbReference>
<evidence type="ECO:0000259" key="17">
    <source>
        <dbReference type="PROSITE" id="PS51644"/>
    </source>
</evidence>
<feature type="compositionally biased region" description="Polar residues" evidence="15">
    <location>
        <begin position="1059"/>
        <end position="1068"/>
    </location>
</feature>
<evidence type="ECO:0000256" key="11">
    <source>
        <dbReference type="ARBA" id="ARBA00023257"/>
    </source>
</evidence>
<dbReference type="InterPro" id="IPR041966">
    <property type="entry name" value="LOTUS-like"/>
</dbReference>
<dbReference type="PROSITE" id="PS51644">
    <property type="entry name" value="HTH_OST"/>
    <property type="match status" value="4"/>
</dbReference>
<keyword evidence="10" id="KW-0325">Glycoprotein</keyword>
<dbReference type="InterPro" id="IPR001320">
    <property type="entry name" value="Iontro_rcpt_C"/>
</dbReference>
<keyword evidence="2" id="KW-0813">Transport</keyword>
<feature type="region of interest" description="Disordered" evidence="15">
    <location>
        <begin position="2268"/>
        <end position="2309"/>
    </location>
</feature>
<protein>
    <submittedName>
        <fullName evidence="18">Glutamate receptor ionotropic kainate 2</fullName>
    </submittedName>
</protein>
<dbReference type="InterPro" id="IPR028082">
    <property type="entry name" value="Peripla_BP_I"/>
</dbReference>
<evidence type="ECO:0000256" key="13">
    <source>
        <dbReference type="ARBA" id="ARBA00023303"/>
    </source>
</evidence>
<evidence type="ECO:0000256" key="15">
    <source>
        <dbReference type="SAM" id="MobiDB-lite"/>
    </source>
</evidence>
<keyword evidence="4 16" id="KW-0812">Transmembrane</keyword>
<keyword evidence="6" id="KW-0770">Synapse</keyword>
<sequence length="2309" mass="259873">MLVARLHRVRARTHAHSIRLVVIRRQIVTAIRRAFGGWVSLWSRSCSPFALPPTGLVSQHLRGCSLRLETLSMETLRRMIKLRGLIVLLIALSVSTASDDGLNRTRRQASTVFTIGAVLDSLDHGTEQAMLSGLQTVKMVYSKDDNRGQPPIKPAVIWIPKEKFLTATNDVCELLKAGVVAFVSPPDPLIRQSVRMVSKQFHIPIIETHWDTDRSNSRFAINIHPSHDAFGEAIFEYLSSYSKWSHVVLVLADYGNIVKHTAWLNNFEGTLVIRTLGADRSKWKAIVAELASSDVRNFLLDIPYWYAKDFLVLAYVHNMTGEQYNYVFTDWDTHLLDLSAFKICDGASISTFSITPNVGVHEPYGRGPFVENLRSTINKIERAQRYSDILPFLTASASLIYDSMLLFGLTLMTQKDTITARPGALTCDSEDAVWSHGERLVREVKAFNSTKIPTITGQILFDHQGYRSNFNMSILSLQNSGLQEIGYWTHRDRLQITHPIKKKKKIPKKPLTAITLRVTTVPDTPFVIPKKFDAYGQPLKSPDAWEGYCVDLLNLISQDVGFNYTIDITMDHYGSRHVNESGEVYYNGIVGVVHRGEADMAVAALTITYEREQVLDFSTPFMTLGGSLLFMRPKSQKPSIFSFLQPLSPTVWAYVITTYIVVSVGLFLVARLSPYEWQNPHPCEAFSEEKENQFTVLSSFWFFITPLLNQGTEMAPHTISTRLLTGIWWFFALILISTYTANLAAFLTVDTTELPIESVEDLVAQTKIKYGTLQSGSSHDFFKYSRIPVFQRMWEFMSKNDVFVQNTEEGIERVLKGDYVFVLESSWNEFYNKRDCRLMQIGRLLDSKGYGIGLQQGSPYRDPISESILKLQKAQTLDQLKRKWWTEFNISEPCINNKEGSKEAKPLGIEQVGGVFVLLIIGFFWAFIVSVIEFCVHNKACMKSQGALFSEMWKELKFAMRCMTPSTRTKPSTPVLHEPAPVSTTVVREKPERSAEQETTEPVSVQSQEMLTVPMAESNEALLCSNTGDTSSSDRTSVEDAYPSPPPPHSQNPSGSPWSHLNNSQKKSPSMEWRRTLIVHVQSVIQNAFQLQVMRQPESGCFAIVKVSTMEDAQIVISQLNRRKIGYRRIRVGFSSSNVQNERRNQKPFMANQSTQQRFQYSTKMHVTRPQTEMSQYNKKKDDKTGYMVPSKVQAGNLPKLEDPLCPKHQPRDPRECIQMASQQCMPAVMISLAELRSNVVRLLQEHNNLLSVMSFTRCYEETFGPLNKTESASDSDQEKSNRDSVLISNYVPLEHLLTCVSDVSIQITANGIKVVTLSQENSHDAAVASSITDMPSQGLAATDSLRQFRREVVDLVKQQVGCALPLNKFIPAYHAHFGKQCRVSDYGFARLQDLIEALSGIVHIVGEGPLRTIMLTHVIQVRRFTHDLLRLLKGEQKKCIPISKLPQIYEDVFHKPFMPSNYGVCTILDLLNDVAESKLVVENLEEDGPSVVIPRRIQTTEQKVRTQLFAVEVVDMLSTMQHFQIAFTKFIPAYHHAFNHQCRVAEYGFAKFIELLEALPHVVEVQEENGERCVCLTPPLRLAIIRQLLLEILESQILRRLPMNDLVSAFVTHYQLVLLPKDYGFDTLEEMFASFSEVFLTQQQPQGEHESSMPHSLTSTSHNPILSMTGDCPKIETTKSEDVKAPTTTTYVCLADKYKTKQTAYRCLQILFNSPFGSIPEGEFKEHYRTTFQEEIDLDFVNEEMSPFISVKNYNAQIQNPAGTETNTVAADLDDTEVTVMGSRMVHLCPLILFARQLRFLLMRTRGRLMLNLVEQMYRRHFGITLFPEAYGYPSLLTLVHAVNFVVVVRGRGARTILFLAQDYLGKLAWNIVYKIPFRHDLINRYITETVESKDLSQSAVPGKDYLPPSEMYRPIQRQAATVPWRYPGCMAQEGQFMQTTMGPARFIPINAFPGDTQQPTEYPLAVSGLFIPGSVTQGYVLAQAPSAPESTVYNYQGQNQELPSVMNNPLLGYPGVQPSADVPKSTPTYVSFYIANGETPAQSIPLPTGPVWGQPTEQQLTPAPFYPVPTKPPLQSLSQQASAYSYTAPQLINPAPSMAHETETSLPSPTQITDPLIPTGASREEEYLQEAVANEHQSLGEVLTLGNEGMQPALNDTNMSYHPITFSNVAGWLPQTTQQIWAPSMIYQNTQTPLNSLAVDGQVVASQSGAWMTDYNQWLGAFRVPTQWPMVPTINPQSAGNGTVFNGQLYMGNSFTLKPIPCRTEVGPDSSPPVNKCEEGDWTLPISMTTESIDVNSKENDETGSIE</sequence>
<dbReference type="InterPro" id="IPR035979">
    <property type="entry name" value="RBD_domain_sf"/>
</dbReference>
<feature type="transmembrane region" description="Helical" evidence="16">
    <location>
        <begin position="651"/>
        <end position="670"/>
    </location>
</feature>
<keyword evidence="19" id="KW-1185">Reference proteome</keyword>
<dbReference type="PRINTS" id="PR00177">
    <property type="entry name" value="NMDARECEPTOR"/>
</dbReference>
<evidence type="ECO:0000256" key="5">
    <source>
        <dbReference type="ARBA" id="ARBA00022989"/>
    </source>
</evidence>